<proteinExistence type="inferred from homology"/>
<dbReference type="Pfam" id="PF00046">
    <property type="entry name" value="Homeodomain"/>
    <property type="match status" value="1"/>
</dbReference>
<dbReference type="AlphaFoldDB" id="A0A1J6IJ23"/>
<dbReference type="InterPro" id="IPR009057">
    <property type="entry name" value="Homeodomain-like_sf"/>
</dbReference>
<comment type="subcellular location">
    <subcellularLocation>
        <location evidence="1 8 9">Nucleus</location>
    </subcellularLocation>
</comment>
<dbReference type="Pfam" id="PF04618">
    <property type="entry name" value="HD-ZIP_N"/>
    <property type="match status" value="1"/>
</dbReference>
<dbReference type="OrthoDB" id="6159439at2759"/>
<organism evidence="13 14">
    <name type="scientific">Nicotiana attenuata</name>
    <name type="common">Coyote tobacco</name>
    <dbReference type="NCBI Taxonomy" id="49451"/>
    <lineage>
        <taxon>Eukaryota</taxon>
        <taxon>Viridiplantae</taxon>
        <taxon>Streptophyta</taxon>
        <taxon>Embryophyta</taxon>
        <taxon>Tracheophyta</taxon>
        <taxon>Spermatophyta</taxon>
        <taxon>Magnoliopsida</taxon>
        <taxon>eudicotyledons</taxon>
        <taxon>Gunneridae</taxon>
        <taxon>Pentapetalae</taxon>
        <taxon>asterids</taxon>
        <taxon>lamiids</taxon>
        <taxon>Solanales</taxon>
        <taxon>Solanaceae</taxon>
        <taxon>Nicotianoideae</taxon>
        <taxon>Nicotianeae</taxon>
        <taxon>Nicotiana</taxon>
    </lineage>
</organism>
<evidence type="ECO:0000256" key="10">
    <source>
        <dbReference type="SAM" id="Coils"/>
    </source>
</evidence>
<evidence type="ECO:0000256" key="8">
    <source>
        <dbReference type="PROSITE-ProRule" id="PRU00108"/>
    </source>
</evidence>
<evidence type="ECO:0000259" key="12">
    <source>
        <dbReference type="PROSITE" id="PS50071"/>
    </source>
</evidence>
<keyword evidence="7 8" id="KW-0539">Nucleus</keyword>
<dbReference type="InterPro" id="IPR003106">
    <property type="entry name" value="Leu_zip_homeo"/>
</dbReference>
<evidence type="ECO:0000256" key="2">
    <source>
        <dbReference type="ARBA" id="ARBA00006074"/>
    </source>
</evidence>
<accession>A0A1J6IJ23</accession>
<dbReference type="PANTHER" id="PTHR45714:SF39">
    <property type="entry name" value="HOMEOBOX-LEUCINE ZIPPER PROTEIN HAT14"/>
    <property type="match status" value="1"/>
</dbReference>
<feature type="region of interest" description="Disordered" evidence="11">
    <location>
        <begin position="168"/>
        <end position="187"/>
    </location>
</feature>
<feature type="coiled-coil region" evidence="10">
    <location>
        <begin position="248"/>
        <end position="278"/>
    </location>
</feature>
<evidence type="ECO:0000256" key="5">
    <source>
        <dbReference type="ARBA" id="ARBA00023155"/>
    </source>
</evidence>
<dbReference type="PANTHER" id="PTHR45714">
    <property type="entry name" value="HOMEOBOX-LEUCINE ZIPPER PROTEIN HAT14"/>
    <property type="match status" value="1"/>
</dbReference>
<feature type="domain" description="Homeobox" evidence="12">
    <location>
        <begin position="182"/>
        <end position="242"/>
    </location>
</feature>
<evidence type="ECO:0000256" key="9">
    <source>
        <dbReference type="RuleBase" id="RU000682"/>
    </source>
</evidence>
<dbReference type="InterPro" id="IPR001356">
    <property type="entry name" value="HD"/>
</dbReference>
<comment type="similarity">
    <text evidence="2">Belongs to the HD-ZIP homeobox family. Class II subfamily.</text>
</comment>
<feature type="DNA-binding region" description="Homeobox" evidence="8">
    <location>
        <begin position="184"/>
        <end position="243"/>
    </location>
</feature>
<evidence type="ECO:0000256" key="6">
    <source>
        <dbReference type="ARBA" id="ARBA00023163"/>
    </source>
</evidence>
<dbReference type="SMR" id="A0A1J6IJ23"/>
<keyword evidence="14" id="KW-1185">Reference proteome</keyword>
<dbReference type="InterPro" id="IPR050762">
    <property type="entry name" value="HD-ZIP_Homeobox_LZ_Class_II"/>
</dbReference>
<evidence type="ECO:0000256" key="7">
    <source>
        <dbReference type="ARBA" id="ARBA00023242"/>
    </source>
</evidence>
<dbReference type="PROSITE" id="PS50071">
    <property type="entry name" value="HOMEOBOX_2"/>
    <property type="match status" value="1"/>
</dbReference>
<dbReference type="Pfam" id="PF02183">
    <property type="entry name" value="HALZ"/>
    <property type="match status" value="1"/>
</dbReference>
<gene>
    <name evidence="13" type="primary">HAT14_1</name>
    <name evidence="13" type="ORF">A4A49_15384</name>
</gene>
<dbReference type="PROSITE" id="PS00027">
    <property type="entry name" value="HOMEOBOX_1"/>
    <property type="match status" value="1"/>
</dbReference>
<name>A0A1J6IJ23_NICAT</name>
<dbReference type="STRING" id="49451.A0A1J6IJ23"/>
<dbReference type="SMART" id="SM00340">
    <property type="entry name" value="HALZ"/>
    <property type="match status" value="1"/>
</dbReference>
<evidence type="ECO:0000313" key="14">
    <source>
        <dbReference type="Proteomes" id="UP000187609"/>
    </source>
</evidence>
<dbReference type="Proteomes" id="UP000187609">
    <property type="component" value="Unassembled WGS sequence"/>
</dbReference>
<dbReference type="GeneID" id="109233865"/>
<evidence type="ECO:0000256" key="4">
    <source>
        <dbReference type="ARBA" id="ARBA00023125"/>
    </source>
</evidence>
<dbReference type="GO" id="GO:0000981">
    <property type="term" value="F:DNA-binding transcription factor activity, RNA polymerase II-specific"/>
    <property type="evidence" value="ECO:0007669"/>
    <property type="project" value="InterPro"/>
</dbReference>
<dbReference type="GO" id="GO:0043565">
    <property type="term" value="F:sequence-specific DNA binding"/>
    <property type="evidence" value="ECO:0007669"/>
    <property type="project" value="InterPro"/>
</dbReference>
<dbReference type="Gramene" id="OIS97734">
    <property type="protein sequence ID" value="OIS97734"/>
    <property type="gene ID" value="A4A49_15384"/>
</dbReference>
<dbReference type="SUPFAM" id="SSF46689">
    <property type="entry name" value="Homeodomain-like"/>
    <property type="match status" value="1"/>
</dbReference>
<comment type="caution">
    <text evidence="13">The sequence shown here is derived from an EMBL/GenBank/DDBJ whole genome shotgun (WGS) entry which is preliminary data.</text>
</comment>
<dbReference type="CDD" id="cd00086">
    <property type="entry name" value="homeodomain"/>
    <property type="match status" value="1"/>
</dbReference>
<dbReference type="Gene3D" id="1.10.10.60">
    <property type="entry name" value="Homeodomain-like"/>
    <property type="match status" value="1"/>
</dbReference>
<dbReference type="GO" id="GO:0005634">
    <property type="term" value="C:nucleus"/>
    <property type="evidence" value="ECO:0007669"/>
    <property type="project" value="UniProtKB-SubCell"/>
</dbReference>
<keyword evidence="4 8" id="KW-0238">DNA-binding</keyword>
<feature type="compositionally biased region" description="Basic and acidic residues" evidence="11">
    <location>
        <begin position="59"/>
        <end position="71"/>
    </location>
</feature>
<keyword evidence="5 8" id="KW-0371">Homeobox</keyword>
<dbReference type="SMART" id="SM00389">
    <property type="entry name" value="HOX"/>
    <property type="match status" value="1"/>
</dbReference>
<reference evidence="13" key="1">
    <citation type="submission" date="2016-11" db="EMBL/GenBank/DDBJ databases">
        <title>The genome of Nicotiana attenuata.</title>
        <authorList>
            <person name="Xu S."/>
            <person name="Brockmoeller T."/>
            <person name="Gaquerel E."/>
            <person name="Navarro A."/>
            <person name="Kuhl H."/>
            <person name="Gase K."/>
            <person name="Ling Z."/>
            <person name="Zhou W."/>
            <person name="Kreitzer C."/>
            <person name="Stanke M."/>
            <person name="Tang H."/>
            <person name="Lyons E."/>
            <person name="Pandey P."/>
            <person name="Pandey S.P."/>
            <person name="Timmermann B."/>
            <person name="Baldwin I.T."/>
        </authorList>
    </citation>
    <scope>NUCLEOTIDE SEQUENCE [LARGE SCALE GENOMIC DNA]</scope>
    <source>
        <strain evidence="13">UT</strain>
    </source>
</reference>
<keyword evidence="10" id="KW-0175">Coiled coil</keyword>
<evidence type="ECO:0000256" key="3">
    <source>
        <dbReference type="ARBA" id="ARBA00023015"/>
    </source>
</evidence>
<evidence type="ECO:0000256" key="1">
    <source>
        <dbReference type="ARBA" id="ARBA00004123"/>
    </source>
</evidence>
<keyword evidence="3" id="KW-0805">Transcription regulation</keyword>
<feature type="region of interest" description="Disordered" evidence="11">
    <location>
        <begin position="45"/>
        <end position="75"/>
    </location>
</feature>
<evidence type="ECO:0000313" key="13">
    <source>
        <dbReference type="EMBL" id="OIS97734.1"/>
    </source>
</evidence>
<dbReference type="EMBL" id="MJEQ01037192">
    <property type="protein sequence ID" value="OIS97734.1"/>
    <property type="molecule type" value="Genomic_DNA"/>
</dbReference>
<keyword evidence="6" id="KW-0804">Transcription</keyword>
<protein>
    <submittedName>
        <fullName evidence="13">Homeobox-leucine zipper protein hat14</fullName>
    </submittedName>
</protein>
<dbReference type="OMA" id="DQCERDR"/>
<dbReference type="FunFam" id="1.10.10.60:FF:000577">
    <property type="entry name" value="Homeobox-leucine zipper protein 18"/>
    <property type="match status" value="1"/>
</dbReference>
<dbReference type="InterPro" id="IPR017970">
    <property type="entry name" value="Homeobox_CS"/>
</dbReference>
<dbReference type="InterPro" id="IPR006712">
    <property type="entry name" value="HD-ZIP_N"/>
</dbReference>
<sequence length="341" mass="37872">MELALSLGGDTPKSFLFLEKSSSSSSLHEKLMDSSKDLGFCMGLGKCSEDKSRKNKQRRSQDLKEGHESKGSSDPLLQLDLLPFSTVSRDTSSQLHFPWLTENIAGEPGPAGKVLDINRRQLVAEETEEGAALSSPNSAISTFQVNFPIYRNENKLLGKRECEGDHVERWGNSSSRASDEEDGSARKKLRLTKEQSAFLEESFKEHNTLNPKQKLALAKQLNLRPRQVEVWFQNRRARTKLKQTEVDCEYLKKCCETLTEENKRLQKELQELRALKSSQPFYMQLPATTLTMCPSCERVVTATSSAAAASAAAAANTMLSLAKPEPFPFSPAQVQAPQAAS</sequence>
<evidence type="ECO:0000256" key="11">
    <source>
        <dbReference type="SAM" id="MobiDB-lite"/>
    </source>
</evidence>
<dbReference type="KEGG" id="nau:109233865"/>